<proteinExistence type="predicted"/>
<protein>
    <recommendedName>
        <fullName evidence="3">Alpha/beta hydrolase</fullName>
    </recommendedName>
</protein>
<dbReference type="STRING" id="285568.AQJ66_24265"/>
<evidence type="ECO:0000313" key="2">
    <source>
        <dbReference type="Proteomes" id="UP000053024"/>
    </source>
</evidence>
<dbReference type="Gene3D" id="3.40.50.1820">
    <property type="entry name" value="alpha/beta hydrolase"/>
    <property type="match status" value="1"/>
</dbReference>
<evidence type="ECO:0008006" key="3">
    <source>
        <dbReference type="Google" id="ProtNLM"/>
    </source>
</evidence>
<evidence type="ECO:0000313" key="1">
    <source>
        <dbReference type="EMBL" id="KUN81513.1"/>
    </source>
</evidence>
<sequence>MKNKESRSCELTPHQGTKDVRAVALLLPGGSVKSHRGPMKLAPWGLKAPAARIAEGGADGGVAVHLLRYRYRGWNGEEASTAVDTEWALGELARRYGDVPVTLVGNSLGGRAAFWAAGHANVVSVAGVAPWLPGSDSVEQLAGRKVLILHGDRDRSEATPTMSLAYAERARQVTDVCRFEVVGGSHTLLRRSVDVWSVTADFVLGTLGCRPLPTAIVEAMSSADNLRTPLAVGYGG</sequence>
<dbReference type="Proteomes" id="UP000053024">
    <property type="component" value="Unassembled WGS sequence"/>
</dbReference>
<dbReference type="RefSeq" id="WP_061926223.1">
    <property type="nucleotide sequence ID" value="NZ_JBEYBH010000045.1"/>
</dbReference>
<gene>
    <name evidence="1" type="ORF">AQJ66_24265</name>
</gene>
<name>A0A101SWQ4_9ACTN</name>
<dbReference type="AlphaFoldDB" id="A0A101SWQ4"/>
<comment type="caution">
    <text evidence="1">The sequence shown here is derived from an EMBL/GenBank/DDBJ whole genome shotgun (WGS) entry which is preliminary data.</text>
</comment>
<dbReference type="InterPro" id="IPR029058">
    <property type="entry name" value="AB_hydrolase_fold"/>
</dbReference>
<dbReference type="OrthoDB" id="3366509at2"/>
<dbReference type="EMBL" id="LMWX01000041">
    <property type="protein sequence ID" value="KUN81513.1"/>
    <property type="molecule type" value="Genomic_DNA"/>
</dbReference>
<keyword evidence="2" id="KW-1185">Reference proteome</keyword>
<organism evidence="1 2">
    <name type="scientific">Streptomyces bungoensis</name>
    <dbReference type="NCBI Taxonomy" id="285568"/>
    <lineage>
        <taxon>Bacteria</taxon>
        <taxon>Bacillati</taxon>
        <taxon>Actinomycetota</taxon>
        <taxon>Actinomycetes</taxon>
        <taxon>Kitasatosporales</taxon>
        <taxon>Streptomycetaceae</taxon>
        <taxon>Streptomyces</taxon>
    </lineage>
</organism>
<reference evidence="1 2" key="1">
    <citation type="submission" date="2015-10" db="EMBL/GenBank/DDBJ databases">
        <title>Draft genome sequence of Streptomyces bungoensis DSM 41781, type strain for the species Streptomyces bungoensis.</title>
        <authorList>
            <person name="Ruckert C."/>
            <person name="Winkler A."/>
            <person name="Kalinowski J."/>
            <person name="Kampfer P."/>
            <person name="Glaeser S."/>
        </authorList>
    </citation>
    <scope>NUCLEOTIDE SEQUENCE [LARGE SCALE GENOMIC DNA]</scope>
    <source>
        <strain evidence="1 2">DSM 41781</strain>
    </source>
</reference>
<accession>A0A101SWQ4</accession>
<dbReference type="SUPFAM" id="SSF53474">
    <property type="entry name" value="alpha/beta-Hydrolases"/>
    <property type="match status" value="1"/>
</dbReference>